<dbReference type="AlphaFoldDB" id="A0A9X2C9G7"/>
<reference evidence="1 2" key="2">
    <citation type="journal article" date="2023" name="Plant Pathol.">
        <title>Dismantling and reorganizing Pseudomonas marginalis sensu#lato.</title>
        <authorList>
            <person name="Sawada H."/>
            <person name="Fujikawa T."/>
            <person name="Satou M."/>
        </authorList>
    </citation>
    <scope>NUCLEOTIDE SEQUENCE [LARGE SCALE GENOMIC DNA]</scope>
    <source>
        <strain evidence="1 2">MAFF 302030</strain>
    </source>
</reference>
<gene>
    <name evidence="1" type="ORF">M1B34_28345</name>
</gene>
<evidence type="ECO:0000313" key="1">
    <source>
        <dbReference type="EMBL" id="MCK9801473.1"/>
    </source>
</evidence>
<dbReference type="Pfam" id="PF11275">
    <property type="entry name" value="DUF3077"/>
    <property type="match status" value="1"/>
</dbReference>
<proteinExistence type="predicted"/>
<comment type="caution">
    <text evidence="1">The sequence shown here is derived from an EMBL/GenBank/DDBJ whole genome shotgun (WGS) entry which is preliminary data.</text>
</comment>
<reference evidence="1 2" key="1">
    <citation type="journal article" date="2022" name="Int. J. Syst. Evol. Microbiol.">
        <title>Pseudomonas aegrilactucae sp. nov. and Pseudomonas morbosilactucae sp. nov., pathogens causing bacterial rot of lettuce in Japan.</title>
        <authorList>
            <person name="Sawada H."/>
            <person name="Fujikawa T."/>
            <person name="Satou M."/>
        </authorList>
    </citation>
    <scope>NUCLEOTIDE SEQUENCE [LARGE SCALE GENOMIC DNA]</scope>
    <source>
        <strain evidence="1 2">MAFF 302030</strain>
    </source>
</reference>
<organism evidence="1 2">
    <name type="scientific">Pseudomonas morbosilactucae</name>
    <dbReference type="NCBI Taxonomy" id="2938197"/>
    <lineage>
        <taxon>Bacteria</taxon>
        <taxon>Pseudomonadati</taxon>
        <taxon>Pseudomonadota</taxon>
        <taxon>Gammaproteobacteria</taxon>
        <taxon>Pseudomonadales</taxon>
        <taxon>Pseudomonadaceae</taxon>
        <taxon>Pseudomonas</taxon>
    </lineage>
</organism>
<sequence length="89" mass="9851">MNTQTTLGRASFFDSTNGQCLFRVNAGASIEDALETVSLLQFYANQLTLDAAMTEKSERYSWCALYLGEMAKALLDDVNDSLFVKRATP</sequence>
<protein>
    <submittedName>
        <fullName evidence="1">DUF3077 domain-containing protein</fullName>
    </submittedName>
</protein>
<name>A0A9X2C9G7_9PSED</name>
<dbReference type="RefSeq" id="WP_268266876.1">
    <property type="nucleotide sequence ID" value="NZ_JALQCW010000087.1"/>
</dbReference>
<dbReference type="InterPro" id="IPR021427">
    <property type="entry name" value="DUF3077"/>
</dbReference>
<dbReference type="EMBL" id="JALQCW010000087">
    <property type="protein sequence ID" value="MCK9801473.1"/>
    <property type="molecule type" value="Genomic_DNA"/>
</dbReference>
<accession>A0A9X2C9G7</accession>
<dbReference type="Proteomes" id="UP001155059">
    <property type="component" value="Unassembled WGS sequence"/>
</dbReference>
<evidence type="ECO:0000313" key="2">
    <source>
        <dbReference type="Proteomes" id="UP001155059"/>
    </source>
</evidence>